<keyword evidence="2" id="KW-0456">Lyase</keyword>
<proteinExistence type="predicted"/>
<evidence type="ECO:0000256" key="2">
    <source>
        <dbReference type="ARBA" id="ARBA00023239"/>
    </source>
</evidence>
<dbReference type="InterPro" id="IPR050197">
    <property type="entry name" value="Aldolase_class_II_sugar_metab"/>
</dbReference>
<name>K1TAS0_9ZZZZ</name>
<dbReference type="PANTHER" id="PTHR22789">
    <property type="entry name" value="FUCULOSE PHOSPHATE ALDOLASE"/>
    <property type="match status" value="1"/>
</dbReference>
<dbReference type="GO" id="GO:0046872">
    <property type="term" value="F:metal ion binding"/>
    <property type="evidence" value="ECO:0007669"/>
    <property type="project" value="UniProtKB-KW"/>
</dbReference>
<dbReference type="GO" id="GO:0019323">
    <property type="term" value="P:pentose catabolic process"/>
    <property type="evidence" value="ECO:0007669"/>
    <property type="project" value="TreeGrafter"/>
</dbReference>
<feature type="non-terminal residue" evidence="4">
    <location>
        <position position="244"/>
    </location>
</feature>
<dbReference type="EMBL" id="AJWZ01007619">
    <property type="protein sequence ID" value="EKC56396.1"/>
    <property type="molecule type" value="Genomic_DNA"/>
</dbReference>
<feature type="domain" description="Class II aldolase/adducin N-terminal" evidence="3">
    <location>
        <begin position="3"/>
        <end position="88"/>
    </location>
</feature>
<dbReference type="AlphaFoldDB" id="K1TAS0"/>
<protein>
    <submittedName>
        <fullName evidence="4">Class II aldolase/adducin family protein</fullName>
    </submittedName>
</protein>
<organism evidence="4">
    <name type="scientific">human gut metagenome</name>
    <dbReference type="NCBI Taxonomy" id="408170"/>
    <lineage>
        <taxon>unclassified sequences</taxon>
        <taxon>metagenomes</taxon>
        <taxon>organismal metagenomes</taxon>
    </lineage>
</organism>
<gene>
    <name evidence="4" type="ORF">OBE_11085</name>
</gene>
<evidence type="ECO:0000313" key="4">
    <source>
        <dbReference type="EMBL" id="EKC56396.1"/>
    </source>
</evidence>
<dbReference type="GO" id="GO:0005829">
    <property type="term" value="C:cytosol"/>
    <property type="evidence" value="ECO:0007669"/>
    <property type="project" value="TreeGrafter"/>
</dbReference>
<dbReference type="Gene3D" id="3.40.225.10">
    <property type="entry name" value="Class II aldolase/adducin N-terminal domain"/>
    <property type="match status" value="2"/>
</dbReference>
<evidence type="ECO:0000259" key="3">
    <source>
        <dbReference type="Pfam" id="PF00596"/>
    </source>
</evidence>
<reference evidence="4" key="1">
    <citation type="journal article" date="2013" name="Environ. Microbiol.">
        <title>Microbiota from the distal guts of lean and obese adolescents exhibit partial functional redundancy besides clear differences in community structure.</title>
        <authorList>
            <person name="Ferrer M."/>
            <person name="Ruiz A."/>
            <person name="Lanza F."/>
            <person name="Haange S.B."/>
            <person name="Oberbach A."/>
            <person name="Till H."/>
            <person name="Bargiela R."/>
            <person name="Campoy C."/>
            <person name="Segura M.T."/>
            <person name="Richter M."/>
            <person name="von Bergen M."/>
            <person name="Seifert J."/>
            <person name="Suarez A."/>
        </authorList>
    </citation>
    <scope>NUCLEOTIDE SEQUENCE</scope>
</reference>
<feature type="domain" description="Class II aldolase/adducin N-terminal" evidence="3">
    <location>
        <begin position="147"/>
        <end position="242"/>
    </location>
</feature>
<accession>K1TAS0</accession>
<evidence type="ECO:0000256" key="1">
    <source>
        <dbReference type="ARBA" id="ARBA00022723"/>
    </source>
</evidence>
<comment type="caution">
    <text evidence="4">The sequence shown here is derived from an EMBL/GenBank/DDBJ whole genome shotgun (WGS) entry which is preliminary data.</text>
</comment>
<dbReference type="SUPFAM" id="SSF53639">
    <property type="entry name" value="AraD/HMP-PK domain-like"/>
    <property type="match status" value="2"/>
</dbReference>
<dbReference type="PANTHER" id="PTHR22789:SF0">
    <property type="entry name" value="3-OXO-TETRONATE 4-PHOSPHATE DECARBOXYLASE-RELATED"/>
    <property type="match status" value="1"/>
</dbReference>
<dbReference type="Pfam" id="PF00596">
    <property type="entry name" value="Aldolase_II"/>
    <property type="match status" value="2"/>
</dbReference>
<dbReference type="GO" id="GO:0016832">
    <property type="term" value="F:aldehyde-lyase activity"/>
    <property type="evidence" value="ECO:0007669"/>
    <property type="project" value="TreeGrafter"/>
</dbReference>
<keyword evidence="1" id="KW-0479">Metal-binding</keyword>
<dbReference type="InterPro" id="IPR001303">
    <property type="entry name" value="Aldolase_II/adducin_N"/>
</dbReference>
<sequence>MQASVISALGMDINEVEPASAEIVGDNVPIAAYGLPGTGKLRKGVVEAIKRSDSKAVIMAHHGALCMGKDYDEAFKVAAELEKICETTVKNRYRLITGKVAETLGDVAEYIGTLFDSSAKEAPVFEPCNSERDGSVFNISAVDGDGSIVRIDIKTGELVAGNDYPASAEMHRAIYKKRKDVNFIMHTKTPAEVAMSKSGKTMKPLLDDFAQLVGATVRSVTFNPNSTKKTAKKVVKALKGRNGV</sequence>
<dbReference type="InterPro" id="IPR036409">
    <property type="entry name" value="Aldolase_II/adducin_N_sf"/>
</dbReference>